<keyword evidence="2" id="KW-0328">Glycosyltransferase</keyword>
<dbReference type="Proteomes" id="UP000641588">
    <property type="component" value="Unassembled WGS sequence"/>
</dbReference>
<evidence type="ECO:0000313" key="6">
    <source>
        <dbReference type="Proteomes" id="UP000641588"/>
    </source>
</evidence>
<dbReference type="PANTHER" id="PTHR22916">
    <property type="entry name" value="GLYCOSYLTRANSFERASE"/>
    <property type="match status" value="1"/>
</dbReference>
<dbReference type="SUPFAM" id="SSF53448">
    <property type="entry name" value="Nucleotide-diphospho-sugar transferases"/>
    <property type="match status" value="1"/>
</dbReference>
<reference evidence="5" key="1">
    <citation type="submission" date="2019-10" db="EMBL/GenBank/DDBJ databases">
        <title>Description of Paenibacillus glebae sp. nov.</title>
        <authorList>
            <person name="Carlier A."/>
            <person name="Qi S."/>
        </authorList>
    </citation>
    <scope>NUCLEOTIDE SEQUENCE</scope>
    <source>
        <strain evidence="5">LMG 31456</strain>
    </source>
</reference>
<gene>
    <name evidence="5" type="ORF">GC093_29495</name>
</gene>
<dbReference type="AlphaFoldDB" id="A0A972GW13"/>
<dbReference type="EMBL" id="WHOD01000109">
    <property type="protein sequence ID" value="NOU97333.1"/>
    <property type="molecule type" value="Genomic_DNA"/>
</dbReference>
<sequence>MSRVSVVVPIYNAGNGKRLDTCIQSILGQTFTDIELVLVNDGSTDNSLEICMKHQKGDKRIIIINKKNEGCIAARRTGVEASSSDYVMFVDADDWIDRRAVEILYNGCINNDADITVCNMYKVLGKGKLIKRENDRDYFNHNKIYNKEEIMRDLVTAYFYGHSFPSSLCAKLYQKELLLNSGKYLNRIHFLGEDLFYNLEILVKTNRVKVIDTPLYFYRVGGFTSKYMSYLFDDMVNGYQIQKEVINEYYLDTLQKQNDGISIMLLNTFKTCLCNIFNSKLSEAKIKDTITEYTSNDSVKECLNNEGSIRYFPEEYLNAIRNKDIEYLYKLGKGMYKKRRTKTIIMDIFSKLSVV</sequence>
<dbReference type="GO" id="GO:0016757">
    <property type="term" value="F:glycosyltransferase activity"/>
    <property type="evidence" value="ECO:0007669"/>
    <property type="project" value="UniProtKB-KW"/>
</dbReference>
<dbReference type="CDD" id="cd00761">
    <property type="entry name" value="Glyco_tranf_GTA_type"/>
    <property type="match status" value="1"/>
</dbReference>
<keyword evidence="6" id="KW-1185">Reference proteome</keyword>
<organism evidence="5 6">
    <name type="scientific">Paenibacillus foliorum</name>
    <dbReference type="NCBI Taxonomy" id="2654974"/>
    <lineage>
        <taxon>Bacteria</taxon>
        <taxon>Bacillati</taxon>
        <taxon>Bacillota</taxon>
        <taxon>Bacilli</taxon>
        <taxon>Bacillales</taxon>
        <taxon>Paenibacillaceae</taxon>
        <taxon>Paenibacillus</taxon>
    </lineage>
</organism>
<protein>
    <submittedName>
        <fullName evidence="5">Glycosyltransferase</fullName>
    </submittedName>
</protein>
<evidence type="ECO:0000256" key="2">
    <source>
        <dbReference type="ARBA" id="ARBA00022676"/>
    </source>
</evidence>
<dbReference type="RefSeq" id="WP_171655568.1">
    <property type="nucleotide sequence ID" value="NZ_WHOD01000109.1"/>
</dbReference>
<dbReference type="InterPro" id="IPR029044">
    <property type="entry name" value="Nucleotide-diphossugar_trans"/>
</dbReference>
<evidence type="ECO:0000256" key="1">
    <source>
        <dbReference type="ARBA" id="ARBA00006739"/>
    </source>
</evidence>
<accession>A0A972GW13</accession>
<evidence type="ECO:0000313" key="5">
    <source>
        <dbReference type="EMBL" id="NOU97333.1"/>
    </source>
</evidence>
<comment type="caution">
    <text evidence="5">The sequence shown here is derived from an EMBL/GenBank/DDBJ whole genome shotgun (WGS) entry which is preliminary data.</text>
</comment>
<name>A0A972GW13_9BACL</name>
<comment type="similarity">
    <text evidence="1">Belongs to the glycosyltransferase 2 family.</text>
</comment>
<evidence type="ECO:0000256" key="3">
    <source>
        <dbReference type="ARBA" id="ARBA00022679"/>
    </source>
</evidence>
<keyword evidence="3" id="KW-0808">Transferase</keyword>
<feature type="domain" description="Glycosyltransferase 2-like" evidence="4">
    <location>
        <begin position="5"/>
        <end position="149"/>
    </location>
</feature>
<proteinExistence type="inferred from homology"/>
<dbReference type="InterPro" id="IPR001173">
    <property type="entry name" value="Glyco_trans_2-like"/>
</dbReference>
<dbReference type="Pfam" id="PF00535">
    <property type="entry name" value="Glycos_transf_2"/>
    <property type="match status" value="1"/>
</dbReference>
<evidence type="ECO:0000259" key="4">
    <source>
        <dbReference type="Pfam" id="PF00535"/>
    </source>
</evidence>
<dbReference type="PANTHER" id="PTHR22916:SF51">
    <property type="entry name" value="GLYCOSYLTRANSFERASE EPSH-RELATED"/>
    <property type="match status" value="1"/>
</dbReference>
<dbReference type="Gene3D" id="3.90.550.10">
    <property type="entry name" value="Spore Coat Polysaccharide Biosynthesis Protein SpsA, Chain A"/>
    <property type="match status" value="1"/>
</dbReference>